<evidence type="ECO:0000313" key="2">
    <source>
        <dbReference type="EMBL" id="KAF5349130.1"/>
    </source>
</evidence>
<name>A0A8H5CWA1_9AGAR</name>
<sequence>MSYLDCIQADSSLPCTVCVSCSTTTTTSRPHEYEDSAAVVGQVLHGSRLGDSFGGAWGRRRRYLDHAGSSRVLNPPPSIPPSLPPRIQPRQASDSMSSDTSSPWTRGPADGTSWEGRVPVGCLFASTIEHDVEEIVYRFTLKYVEPESTFIPTVNVYENSFPFSYIDVDAAANFVDTKSHFAPDWVFDYSTSGFVIKLIAVGFGYDIIE</sequence>
<dbReference type="Proteomes" id="UP000559027">
    <property type="component" value="Unassembled WGS sequence"/>
</dbReference>
<dbReference type="AlphaFoldDB" id="A0A8H5CWA1"/>
<organism evidence="2 3">
    <name type="scientific">Leucocoprinus leucothites</name>
    <dbReference type="NCBI Taxonomy" id="201217"/>
    <lineage>
        <taxon>Eukaryota</taxon>
        <taxon>Fungi</taxon>
        <taxon>Dikarya</taxon>
        <taxon>Basidiomycota</taxon>
        <taxon>Agaricomycotina</taxon>
        <taxon>Agaricomycetes</taxon>
        <taxon>Agaricomycetidae</taxon>
        <taxon>Agaricales</taxon>
        <taxon>Agaricineae</taxon>
        <taxon>Agaricaceae</taxon>
        <taxon>Leucocoprinus</taxon>
    </lineage>
</organism>
<feature type="region of interest" description="Disordered" evidence="1">
    <location>
        <begin position="68"/>
        <end position="112"/>
    </location>
</feature>
<accession>A0A8H5CWA1</accession>
<reference evidence="2 3" key="1">
    <citation type="journal article" date="2020" name="ISME J.">
        <title>Uncovering the hidden diversity of litter-decomposition mechanisms in mushroom-forming fungi.</title>
        <authorList>
            <person name="Floudas D."/>
            <person name="Bentzer J."/>
            <person name="Ahren D."/>
            <person name="Johansson T."/>
            <person name="Persson P."/>
            <person name="Tunlid A."/>
        </authorList>
    </citation>
    <scope>NUCLEOTIDE SEQUENCE [LARGE SCALE GENOMIC DNA]</scope>
    <source>
        <strain evidence="2 3">CBS 146.42</strain>
    </source>
</reference>
<protein>
    <submittedName>
        <fullName evidence="2">Uncharacterized protein</fullName>
    </submittedName>
</protein>
<feature type="compositionally biased region" description="Low complexity" evidence="1">
    <location>
        <begin position="88"/>
        <end position="102"/>
    </location>
</feature>
<keyword evidence="3" id="KW-1185">Reference proteome</keyword>
<evidence type="ECO:0000256" key="1">
    <source>
        <dbReference type="SAM" id="MobiDB-lite"/>
    </source>
</evidence>
<feature type="compositionally biased region" description="Pro residues" evidence="1">
    <location>
        <begin position="74"/>
        <end position="87"/>
    </location>
</feature>
<evidence type="ECO:0000313" key="3">
    <source>
        <dbReference type="Proteomes" id="UP000559027"/>
    </source>
</evidence>
<comment type="caution">
    <text evidence="2">The sequence shown here is derived from an EMBL/GenBank/DDBJ whole genome shotgun (WGS) entry which is preliminary data.</text>
</comment>
<proteinExistence type="predicted"/>
<dbReference type="EMBL" id="JAACJO010000017">
    <property type="protein sequence ID" value="KAF5349130.1"/>
    <property type="molecule type" value="Genomic_DNA"/>
</dbReference>
<gene>
    <name evidence="2" type="ORF">D9756_009449</name>
</gene>